<sequence>MTVETGSALYILRHGETEWSASGQHTGVTDIPLTATGEQQARRAGLVISALRGSAVPPYRVFTSPRERAVRTAELAGFTVDEKAEELAEWNYGDYEGLTTSQIREQVPGWTVWTDPIPGGEEAKEVSDRADTLLARVRELLPCGDVVLVGHGHFSRVLIARWLDQPATQGVHFGLDPAGTAVLDYERGEPRVGRLNIPPLDL</sequence>
<dbReference type="PANTHER" id="PTHR48100:SF15">
    <property type="entry name" value="SEDOHEPTULOSE 1,7-BISPHOSPHATASE"/>
    <property type="match status" value="1"/>
</dbReference>
<dbReference type="EMBL" id="JAGINW010000001">
    <property type="protein sequence ID" value="MBP2322902.1"/>
    <property type="molecule type" value="Genomic_DNA"/>
</dbReference>
<dbReference type="EC" id="5.4.2.12" evidence="1"/>
<evidence type="ECO:0000313" key="2">
    <source>
        <dbReference type="Proteomes" id="UP001519332"/>
    </source>
</evidence>
<keyword evidence="1" id="KW-0413">Isomerase</keyword>
<dbReference type="SMART" id="SM00855">
    <property type="entry name" value="PGAM"/>
    <property type="match status" value="1"/>
</dbReference>
<proteinExistence type="predicted"/>
<dbReference type="RefSeq" id="WP_209638677.1">
    <property type="nucleotide sequence ID" value="NZ_JAGINW010000001.1"/>
</dbReference>
<comment type="caution">
    <text evidence="1">The sequence shown here is derived from an EMBL/GenBank/DDBJ whole genome shotgun (WGS) entry which is preliminary data.</text>
</comment>
<dbReference type="InterPro" id="IPR013078">
    <property type="entry name" value="His_Pase_superF_clade-1"/>
</dbReference>
<protein>
    <submittedName>
        <fullName evidence="1">Phosphoglycerate mutase</fullName>
        <ecNumber evidence="1">5.4.2.12</ecNumber>
    </submittedName>
</protein>
<dbReference type="Gene3D" id="3.40.50.1240">
    <property type="entry name" value="Phosphoglycerate mutase-like"/>
    <property type="match status" value="1"/>
</dbReference>
<dbReference type="Proteomes" id="UP001519332">
    <property type="component" value="Unassembled WGS sequence"/>
</dbReference>
<dbReference type="CDD" id="cd07067">
    <property type="entry name" value="HP_PGM_like"/>
    <property type="match status" value="1"/>
</dbReference>
<dbReference type="GO" id="GO:0004619">
    <property type="term" value="F:phosphoglycerate mutase activity"/>
    <property type="evidence" value="ECO:0007669"/>
    <property type="project" value="UniProtKB-EC"/>
</dbReference>
<dbReference type="Pfam" id="PF00300">
    <property type="entry name" value="His_Phos_1"/>
    <property type="match status" value="1"/>
</dbReference>
<dbReference type="InterPro" id="IPR050275">
    <property type="entry name" value="PGM_Phosphatase"/>
</dbReference>
<organism evidence="1 2">
    <name type="scientific">Kibdelosporangium banguiense</name>
    <dbReference type="NCBI Taxonomy" id="1365924"/>
    <lineage>
        <taxon>Bacteria</taxon>
        <taxon>Bacillati</taxon>
        <taxon>Actinomycetota</taxon>
        <taxon>Actinomycetes</taxon>
        <taxon>Pseudonocardiales</taxon>
        <taxon>Pseudonocardiaceae</taxon>
        <taxon>Kibdelosporangium</taxon>
    </lineage>
</organism>
<evidence type="ECO:0000313" key="1">
    <source>
        <dbReference type="EMBL" id="MBP2322902.1"/>
    </source>
</evidence>
<reference evidence="1 2" key="1">
    <citation type="submission" date="2021-03" db="EMBL/GenBank/DDBJ databases">
        <title>Sequencing the genomes of 1000 actinobacteria strains.</title>
        <authorList>
            <person name="Klenk H.-P."/>
        </authorList>
    </citation>
    <scope>NUCLEOTIDE SEQUENCE [LARGE SCALE GENOMIC DNA]</scope>
    <source>
        <strain evidence="1 2">DSM 46670</strain>
    </source>
</reference>
<keyword evidence="2" id="KW-1185">Reference proteome</keyword>
<dbReference type="SUPFAM" id="SSF53254">
    <property type="entry name" value="Phosphoglycerate mutase-like"/>
    <property type="match status" value="1"/>
</dbReference>
<gene>
    <name evidence="1" type="ORF">JOF56_003287</name>
</gene>
<dbReference type="PANTHER" id="PTHR48100">
    <property type="entry name" value="BROAD-SPECIFICITY PHOSPHATASE YOR283W-RELATED"/>
    <property type="match status" value="1"/>
</dbReference>
<dbReference type="InterPro" id="IPR029033">
    <property type="entry name" value="His_PPase_superfam"/>
</dbReference>
<accession>A0ABS4TEQ8</accession>
<name>A0ABS4TEQ8_9PSEU</name>